<dbReference type="Gene3D" id="3.30.160.60">
    <property type="entry name" value="Classic Zinc Finger"/>
    <property type="match status" value="1"/>
</dbReference>
<dbReference type="GO" id="GO:0008270">
    <property type="term" value="F:zinc ion binding"/>
    <property type="evidence" value="ECO:0007669"/>
    <property type="project" value="UniProtKB-KW"/>
</dbReference>
<dbReference type="InterPro" id="IPR013087">
    <property type="entry name" value="Znf_C2H2_type"/>
</dbReference>
<feature type="domain" description="C2H2-type" evidence="2">
    <location>
        <begin position="44"/>
        <end position="72"/>
    </location>
</feature>
<accession>A0AAD4LHL2</accession>
<keyword evidence="1" id="KW-0479">Metal-binding</keyword>
<proteinExistence type="predicted"/>
<dbReference type="AlphaFoldDB" id="A0AAD4LHL2"/>
<evidence type="ECO:0000313" key="4">
    <source>
        <dbReference type="Proteomes" id="UP001201163"/>
    </source>
</evidence>
<dbReference type="Proteomes" id="UP001201163">
    <property type="component" value="Unassembled WGS sequence"/>
</dbReference>
<dbReference type="PROSITE" id="PS00028">
    <property type="entry name" value="ZINC_FINGER_C2H2_1"/>
    <property type="match status" value="1"/>
</dbReference>
<evidence type="ECO:0000256" key="1">
    <source>
        <dbReference type="PROSITE-ProRule" id="PRU00042"/>
    </source>
</evidence>
<dbReference type="Pfam" id="PF13894">
    <property type="entry name" value="zf-C2H2_4"/>
    <property type="match status" value="1"/>
</dbReference>
<gene>
    <name evidence="3" type="ORF">EDB92DRAFT_1816023</name>
</gene>
<evidence type="ECO:0000259" key="2">
    <source>
        <dbReference type="PROSITE" id="PS50157"/>
    </source>
</evidence>
<reference evidence="3" key="1">
    <citation type="submission" date="2022-01" db="EMBL/GenBank/DDBJ databases">
        <title>Comparative genomics reveals a dynamic genome evolution in the ectomycorrhizal milk-cap (Lactarius) mushrooms.</title>
        <authorList>
            <consortium name="DOE Joint Genome Institute"/>
            <person name="Lebreton A."/>
            <person name="Tang N."/>
            <person name="Kuo A."/>
            <person name="LaButti K."/>
            <person name="Drula E."/>
            <person name="Barry K."/>
            <person name="Clum A."/>
            <person name="Lipzen A."/>
            <person name="Mousain D."/>
            <person name="Ng V."/>
            <person name="Wang R."/>
            <person name="Wang X."/>
            <person name="Dai Y."/>
            <person name="Henrissat B."/>
            <person name="Grigoriev I.V."/>
            <person name="Guerin-Laguette A."/>
            <person name="Yu F."/>
            <person name="Martin F.M."/>
        </authorList>
    </citation>
    <scope>NUCLEOTIDE SEQUENCE</scope>
    <source>
        <strain evidence="3">QP</strain>
    </source>
</reference>
<dbReference type="PROSITE" id="PS50157">
    <property type="entry name" value="ZINC_FINGER_C2H2_2"/>
    <property type="match status" value="1"/>
</dbReference>
<keyword evidence="4" id="KW-1185">Reference proteome</keyword>
<dbReference type="EMBL" id="JAKELL010000023">
    <property type="protein sequence ID" value="KAH8992178.1"/>
    <property type="molecule type" value="Genomic_DNA"/>
</dbReference>
<name>A0AAD4LHL2_9AGAM</name>
<evidence type="ECO:0000313" key="3">
    <source>
        <dbReference type="EMBL" id="KAH8992178.1"/>
    </source>
</evidence>
<keyword evidence="1" id="KW-0863">Zinc-finger</keyword>
<protein>
    <recommendedName>
        <fullName evidence="2">C2H2-type domain-containing protein</fullName>
    </recommendedName>
</protein>
<keyword evidence="1" id="KW-0862">Zinc</keyword>
<organism evidence="3 4">
    <name type="scientific">Lactarius akahatsu</name>
    <dbReference type="NCBI Taxonomy" id="416441"/>
    <lineage>
        <taxon>Eukaryota</taxon>
        <taxon>Fungi</taxon>
        <taxon>Dikarya</taxon>
        <taxon>Basidiomycota</taxon>
        <taxon>Agaricomycotina</taxon>
        <taxon>Agaricomycetes</taxon>
        <taxon>Russulales</taxon>
        <taxon>Russulaceae</taxon>
        <taxon>Lactarius</taxon>
    </lineage>
</organism>
<dbReference type="SMART" id="SM00355">
    <property type="entry name" value="ZnF_C2H2"/>
    <property type="match status" value="2"/>
</dbReference>
<sequence>MPPTQADASSFVQYSEAVFTTGTVEGASNMILSQHAATTGAVRPLCGICGQSFGRPQDLKRHIKDKHMPRRQCPFCSHEWSRPDRIKAHLTDAHRDALSAEVLQGICALRGQAVVDFLETYEILRSVLPQIYSSSAPLLPS</sequence>
<comment type="caution">
    <text evidence="3">The sequence shown here is derived from an EMBL/GenBank/DDBJ whole genome shotgun (WGS) entry which is preliminary data.</text>
</comment>